<dbReference type="Pfam" id="PF08032">
    <property type="entry name" value="SpoU_sub_bind"/>
    <property type="match status" value="1"/>
</dbReference>
<dbReference type="SUPFAM" id="SSF55315">
    <property type="entry name" value="L30e-like"/>
    <property type="match status" value="1"/>
</dbReference>
<sequence length="284" mass="31180">MRNGILPDHTPEVVADSAPYAVLSAPKTIHTQNSMSYEEKKAHFANMLTIYGRKAVEEALMSNDINAYKLHLADSNKPATILKHCEQLANDKGTPIAWHDKRALSFISKNAKQDQGIALDISMDNFFTLDDLQSRKAKHLIMLDNVTNPQNVGMIIRSVAAGFVDGLIIPKKGCAELGPLAIKASVGALFKAPIYRCETSKQAVDILKDDYQLINLSLDTDIDFYDCPLDKPSIFILGNESEGVSRVVANACDMQVKIPMNNAVESLNVAITSALIAYHPALRR</sequence>
<dbReference type="GO" id="GO:0005829">
    <property type="term" value="C:cytosol"/>
    <property type="evidence" value="ECO:0007669"/>
    <property type="project" value="TreeGrafter"/>
</dbReference>
<feature type="domain" description="RNA 2-O ribose methyltransferase substrate binding" evidence="3">
    <location>
        <begin position="49"/>
        <end position="127"/>
    </location>
</feature>
<dbReference type="InterPro" id="IPR004441">
    <property type="entry name" value="rRNA_MeTrfase_TrmH"/>
</dbReference>
<keyword evidence="1 4" id="KW-0489">Methyltransferase</keyword>
<evidence type="ECO:0000256" key="1">
    <source>
        <dbReference type="ARBA" id="ARBA00022603"/>
    </source>
</evidence>
<dbReference type="SUPFAM" id="SSF75217">
    <property type="entry name" value="alpha/beta knot"/>
    <property type="match status" value="1"/>
</dbReference>
<dbReference type="GO" id="GO:0006396">
    <property type="term" value="P:RNA processing"/>
    <property type="evidence" value="ECO:0007669"/>
    <property type="project" value="InterPro"/>
</dbReference>
<dbReference type="PANTHER" id="PTHR46429">
    <property type="entry name" value="23S RRNA (GUANOSINE-2'-O-)-METHYLTRANSFERASE RLMB"/>
    <property type="match status" value="1"/>
</dbReference>
<evidence type="ECO:0000313" key="4">
    <source>
        <dbReference type="EMBL" id="CAA0121976.1"/>
    </source>
</evidence>
<dbReference type="GO" id="GO:0008173">
    <property type="term" value="F:RNA methyltransferase activity"/>
    <property type="evidence" value="ECO:0007669"/>
    <property type="project" value="InterPro"/>
</dbReference>
<organism evidence="4 5">
    <name type="scientific">BD1-7 clade bacterium</name>
    <dbReference type="NCBI Taxonomy" id="2029982"/>
    <lineage>
        <taxon>Bacteria</taxon>
        <taxon>Pseudomonadati</taxon>
        <taxon>Pseudomonadota</taxon>
        <taxon>Gammaproteobacteria</taxon>
        <taxon>Cellvibrionales</taxon>
        <taxon>Spongiibacteraceae</taxon>
        <taxon>BD1-7 clade</taxon>
    </lineage>
</organism>
<evidence type="ECO:0000256" key="2">
    <source>
        <dbReference type="ARBA" id="ARBA00022679"/>
    </source>
</evidence>
<evidence type="ECO:0000259" key="3">
    <source>
        <dbReference type="SMART" id="SM00967"/>
    </source>
</evidence>
<evidence type="ECO:0000313" key="5">
    <source>
        <dbReference type="Proteomes" id="UP000434580"/>
    </source>
</evidence>
<dbReference type="Gene3D" id="3.40.1280.10">
    <property type="match status" value="1"/>
</dbReference>
<keyword evidence="2 4" id="KW-0808">Transferase</keyword>
<dbReference type="Pfam" id="PF00588">
    <property type="entry name" value="SpoU_methylase"/>
    <property type="match status" value="1"/>
</dbReference>
<dbReference type="GO" id="GO:0003723">
    <property type="term" value="F:RNA binding"/>
    <property type="evidence" value="ECO:0007669"/>
    <property type="project" value="InterPro"/>
</dbReference>
<dbReference type="InterPro" id="IPR029026">
    <property type="entry name" value="tRNA_m1G_MTases_N"/>
</dbReference>
<dbReference type="EC" id="2.1.1.-" evidence="4"/>
<dbReference type="GO" id="GO:0032259">
    <property type="term" value="P:methylation"/>
    <property type="evidence" value="ECO:0007669"/>
    <property type="project" value="UniProtKB-KW"/>
</dbReference>
<reference evidence="4 5" key="1">
    <citation type="submission" date="2019-11" db="EMBL/GenBank/DDBJ databases">
        <authorList>
            <person name="Holert J."/>
        </authorList>
    </citation>
    <scope>NUCLEOTIDE SEQUENCE [LARGE SCALE GENOMIC DNA]</scope>
    <source>
        <strain evidence="4">BC5_2</strain>
    </source>
</reference>
<dbReference type="Gene3D" id="3.30.1330.30">
    <property type="match status" value="1"/>
</dbReference>
<dbReference type="InterPro" id="IPR029028">
    <property type="entry name" value="Alpha/beta_knot_MTases"/>
</dbReference>
<accession>A0A5S9QTM7</accession>
<proteinExistence type="predicted"/>
<dbReference type="Proteomes" id="UP000434580">
    <property type="component" value="Unassembled WGS sequence"/>
</dbReference>
<dbReference type="PANTHER" id="PTHR46429:SF1">
    <property type="entry name" value="23S RRNA (GUANOSINE-2'-O-)-METHYLTRANSFERASE RLMB"/>
    <property type="match status" value="1"/>
</dbReference>
<dbReference type="EMBL" id="CACSII010000022">
    <property type="protein sequence ID" value="CAA0121976.1"/>
    <property type="molecule type" value="Genomic_DNA"/>
</dbReference>
<gene>
    <name evidence="4" type="ORF">DPBNPPHM_02783</name>
</gene>
<dbReference type="InterPro" id="IPR001537">
    <property type="entry name" value="SpoU_MeTrfase"/>
</dbReference>
<name>A0A5S9QTM7_9GAMM</name>
<dbReference type="AlphaFoldDB" id="A0A5S9QTM7"/>
<dbReference type="CDD" id="cd18103">
    <property type="entry name" value="SpoU-like_RlmB"/>
    <property type="match status" value="1"/>
</dbReference>
<protein>
    <submittedName>
        <fullName evidence="4">TrmH family tRNA/rRNA methyltransferase</fullName>
        <ecNumber evidence="4">2.1.1.-</ecNumber>
    </submittedName>
</protein>
<dbReference type="InterPro" id="IPR013123">
    <property type="entry name" value="SpoU_subst-bd"/>
</dbReference>
<dbReference type="InterPro" id="IPR029064">
    <property type="entry name" value="Ribosomal_eL30-like_sf"/>
</dbReference>
<dbReference type="SMART" id="SM00967">
    <property type="entry name" value="SpoU_sub_bind"/>
    <property type="match status" value="1"/>
</dbReference>